<sequence>MRELNPAAGYAHLCKTGMTAVLCNCLILKDMSVTLLSGLIIGLLAGGLGSYLFLRKFFVPRHELSARLSRQQVDEGFVAREMYDNALFTLNQREQDIKDKEAEVRTRDVQLASLRKEMEQLSGIGLELKKIHESNRQEFMNLASDILQQKSRDFADTNRTAMEHILSPLKTDIGQFRKTIEDTRKEDIQDLTSLKKEIESLQKLNFQLSEDAQRLAGALKSDVKVQGNWGEDRLKLILEAEGLQKYIDYTSEEVHRDTEEERNRRPDFILRLPDGKHLVIDSKVSLNAYVAYFNASDPEEKKAHLRQLVRNITDHIDELSARNYQRLGTLNTPDFVFMFMHFESALTLALNENPDIFNRAMKKKIVLITPSTLVATFKIVRLLWQNENRVRNVEEIFRQCGMLYDKFILFLEEMQRIGHNLKQAGNAYEDAMERLKDGKRKGDTIIGKFEIIRELDAKTGKHLPKEIETEMEIRFPQALPGKV</sequence>
<dbReference type="InterPro" id="IPR003798">
    <property type="entry name" value="DNA_recombination_RmuC"/>
</dbReference>
<gene>
    <name evidence="7" type="primary">rmuC</name>
    <name evidence="7" type="ORF">EG028_04650</name>
</gene>
<comment type="function">
    <text evidence="1">Involved in DNA recombination.</text>
</comment>
<dbReference type="AlphaFoldDB" id="A0A3N4MSF4"/>
<evidence type="ECO:0000313" key="7">
    <source>
        <dbReference type="EMBL" id="RPD42469.1"/>
    </source>
</evidence>
<comment type="caution">
    <text evidence="7">The sequence shown here is derived from an EMBL/GenBank/DDBJ whole genome shotgun (WGS) entry which is preliminary data.</text>
</comment>
<evidence type="ECO:0000256" key="4">
    <source>
        <dbReference type="ARBA" id="ARBA00023172"/>
    </source>
</evidence>
<dbReference type="PANTHER" id="PTHR30563:SF0">
    <property type="entry name" value="DNA RECOMBINATION PROTEIN RMUC"/>
    <property type="match status" value="1"/>
</dbReference>
<protein>
    <submittedName>
        <fullName evidence="7">DNA recombination protein RmuC</fullName>
    </submittedName>
</protein>
<dbReference type="GO" id="GO:0006310">
    <property type="term" value="P:DNA recombination"/>
    <property type="evidence" value="ECO:0007669"/>
    <property type="project" value="UniProtKB-KW"/>
</dbReference>
<evidence type="ECO:0000256" key="2">
    <source>
        <dbReference type="ARBA" id="ARBA00009840"/>
    </source>
</evidence>
<keyword evidence="6" id="KW-0812">Transmembrane</keyword>
<keyword evidence="6" id="KW-1133">Transmembrane helix</keyword>
<evidence type="ECO:0000256" key="1">
    <source>
        <dbReference type="ARBA" id="ARBA00003416"/>
    </source>
</evidence>
<keyword evidence="6" id="KW-0472">Membrane</keyword>
<evidence type="ECO:0000313" key="8">
    <source>
        <dbReference type="Proteomes" id="UP000279089"/>
    </source>
</evidence>
<evidence type="ECO:0000256" key="3">
    <source>
        <dbReference type="ARBA" id="ARBA00023054"/>
    </source>
</evidence>
<feature type="transmembrane region" description="Helical" evidence="6">
    <location>
        <begin position="35"/>
        <end position="54"/>
    </location>
</feature>
<dbReference type="Pfam" id="PF02646">
    <property type="entry name" value="RmuC"/>
    <property type="match status" value="1"/>
</dbReference>
<organism evidence="7 8">
    <name type="scientific">Chitinophaga barathri</name>
    <dbReference type="NCBI Taxonomy" id="1647451"/>
    <lineage>
        <taxon>Bacteria</taxon>
        <taxon>Pseudomonadati</taxon>
        <taxon>Bacteroidota</taxon>
        <taxon>Chitinophagia</taxon>
        <taxon>Chitinophagales</taxon>
        <taxon>Chitinophagaceae</taxon>
        <taxon>Chitinophaga</taxon>
    </lineage>
</organism>
<comment type="similarity">
    <text evidence="2">Belongs to the RmuC family.</text>
</comment>
<dbReference type="Proteomes" id="UP000279089">
    <property type="component" value="Unassembled WGS sequence"/>
</dbReference>
<dbReference type="EMBL" id="RMBX01000002">
    <property type="protein sequence ID" value="RPD42469.1"/>
    <property type="molecule type" value="Genomic_DNA"/>
</dbReference>
<feature type="coiled-coil region" evidence="5">
    <location>
        <begin position="184"/>
        <end position="211"/>
    </location>
</feature>
<dbReference type="OrthoDB" id="370725at2"/>
<reference evidence="8" key="1">
    <citation type="submission" date="2018-11" db="EMBL/GenBank/DDBJ databases">
        <title>Chitinophaga lutea sp.nov., isolate from arsenic contaminated soil.</title>
        <authorList>
            <person name="Zong Y."/>
        </authorList>
    </citation>
    <scope>NUCLEOTIDE SEQUENCE [LARGE SCALE GENOMIC DNA]</scope>
    <source>
        <strain evidence="8">YLT18</strain>
    </source>
</reference>
<keyword evidence="3 5" id="KW-0175">Coiled coil</keyword>
<evidence type="ECO:0000256" key="6">
    <source>
        <dbReference type="SAM" id="Phobius"/>
    </source>
</evidence>
<name>A0A3N4MSF4_9BACT</name>
<keyword evidence="8" id="KW-1185">Reference proteome</keyword>
<dbReference type="PANTHER" id="PTHR30563">
    <property type="entry name" value="DNA RECOMBINATION PROTEIN RMUC"/>
    <property type="match status" value="1"/>
</dbReference>
<accession>A0A3N4MSF4</accession>
<evidence type="ECO:0000256" key="5">
    <source>
        <dbReference type="SAM" id="Coils"/>
    </source>
</evidence>
<keyword evidence="4" id="KW-0233">DNA recombination</keyword>
<proteinExistence type="inferred from homology"/>